<keyword evidence="4" id="KW-0809">Transit peptide</keyword>
<reference evidence="7" key="2">
    <citation type="journal article" date="2023" name="IMA Fungus">
        <title>Comparative genomic study of the Penicillium genus elucidates a diverse pangenome and 15 lateral gene transfer events.</title>
        <authorList>
            <person name="Petersen C."/>
            <person name="Sorensen T."/>
            <person name="Nielsen M.R."/>
            <person name="Sondergaard T.E."/>
            <person name="Sorensen J.L."/>
            <person name="Fitzpatrick D.A."/>
            <person name="Frisvad J.C."/>
            <person name="Nielsen K.L."/>
        </authorList>
    </citation>
    <scope>NUCLEOTIDE SEQUENCE</scope>
    <source>
        <strain evidence="7">IBT 30728</strain>
    </source>
</reference>
<dbReference type="Proteomes" id="UP001148312">
    <property type="component" value="Unassembled WGS sequence"/>
</dbReference>
<accession>A0A9X0BLM5</accession>
<protein>
    <recommendedName>
        <fullName evidence="3">Altered inheritance of mitochondria protein 9, mitochondrial</fullName>
    </recommendedName>
    <alternativeName>
        <fullName evidence="6">Found in mitochondrial proteome protein 29</fullName>
    </alternativeName>
</protein>
<dbReference type="InterPro" id="IPR011009">
    <property type="entry name" value="Kinase-like_dom_sf"/>
</dbReference>
<dbReference type="GeneID" id="81628648"/>
<evidence type="ECO:0000256" key="4">
    <source>
        <dbReference type="ARBA" id="ARBA00022946"/>
    </source>
</evidence>
<evidence type="ECO:0000313" key="7">
    <source>
        <dbReference type="EMBL" id="KAJ5471860.1"/>
    </source>
</evidence>
<dbReference type="GO" id="GO:0005739">
    <property type="term" value="C:mitochondrion"/>
    <property type="evidence" value="ECO:0007669"/>
    <property type="project" value="UniProtKB-SubCell"/>
</dbReference>
<comment type="similarity">
    <text evidence="2">Belongs to the AIM9 family.</text>
</comment>
<comment type="subcellular location">
    <subcellularLocation>
        <location evidence="1">Mitochondrion</location>
    </subcellularLocation>
</comment>
<gene>
    <name evidence="7" type="ORF">N7539_008803</name>
</gene>
<dbReference type="AlphaFoldDB" id="A0A9X0BLM5"/>
<evidence type="ECO:0000256" key="2">
    <source>
        <dbReference type="ARBA" id="ARBA00005543"/>
    </source>
</evidence>
<evidence type="ECO:0000256" key="3">
    <source>
        <dbReference type="ARBA" id="ARBA00016197"/>
    </source>
</evidence>
<keyword evidence="5" id="KW-0496">Mitochondrion</keyword>
<reference evidence="7" key="1">
    <citation type="submission" date="2022-12" db="EMBL/GenBank/DDBJ databases">
        <authorList>
            <person name="Petersen C."/>
        </authorList>
    </citation>
    <scope>NUCLEOTIDE SEQUENCE</scope>
    <source>
        <strain evidence="7">IBT 30728</strain>
    </source>
</reference>
<dbReference type="PANTHER" id="PTHR36091:SF1">
    <property type="entry name" value="ALTERED INHERITANCE OF MITOCHONDRIA PROTEIN 9, MITOCHONDRIAL"/>
    <property type="match status" value="1"/>
</dbReference>
<comment type="caution">
    <text evidence="7">The sequence shown here is derived from an EMBL/GenBank/DDBJ whole genome shotgun (WGS) entry which is preliminary data.</text>
</comment>
<evidence type="ECO:0000256" key="6">
    <source>
        <dbReference type="ARBA" id="ARBA00031849"/>
    </source>
</evidence>
<keyword evidence="8" id="KW-1185">Reference proteome</keyword>
<name>A0A9X0BLM5_9EURO</name>
<proteinExistence type="inferred from homology"/>
<evidence type="ECO:0000256" key="5">
    <source>
        <dbReference type="ARBA" id="ARBA00023128"/>
    </source>
</evidence>
<dbReference type="PANTHER" id="PTHR36091">
    <property type="entry name" value="ALTERED INHERITANCE OF MITOCHONDRIA PROTEIN 9, MITOCHONDRIAL"/>
    <property type="match status" value="1"/>
</dbReference>
<sequence>MTPVRQYSVLSTLQRLKYLPASIFLPRRPVLVAPSFSLFLASETGRKVRKPLLVRTISTREEKMTLDDLGMEQLFFYTSGRWLWDEEQQLRDRYKALNVAQLQTLASQATGSDGCASITKLAEGGFNKVFRLQMNDGKAILARIPNPDAGPPFYTTASEVATMEFVSLFPQQI</sequence>
<dbReference type="SUPFAM" id="SSF56112">
    <property type="entry name" value="Protein kinase-like (PK-like)"/>
    <property type="match status" value="1"/>
</dbReference>
<dbReference type="RefSeq" id="XP_056786406.1">
    <property type="nucleotide sequence ID" value="XM_056938398.1"/>
</dbReference>
<evidence type="ECO:0000256" key="1">
    <source>
        <dbReference type="ARBA" id="ARBA00004173"/>
    </source>
</evidence>
<dbReference type="InterPro" id="IPR051035">
    <property type="entry name" value="Mito_inheritance_9"/>
</dbReference>
<dbReference type="EMBL" id="JAPWDQ010000014">
    <property type="protein sequence ID" value="KAJ5471860.1"/>
    <property type="molecule type" value="Genomic_DNA"/>
</dbReference>
<organism evidence="7 8">
    <name type="scientific">Penicillium diatomitis</name>
    <dbReference type="NCBI Taxonomy" id="2819901"/>
    <lineage>
        <taxon>Eukaryota</taxon>
        <taxon>Fungi</taxon>
        <taxon>Dikarya</taxon>
        <taxon>Ascomycota</taxon>
        <taxon>Pezizomycotina</taxon>
        <taxon>Eurotiomycetes</taxon>
        <taxon>Eurotiomycetidae</taxon>
        <taxon>Eurotiales</taxon>
        <taxon>Aspergillaceae</taxon>
        <taxon>Penicillium</taxon>
    </lineage>
</organism>
<evidence type="ECO:0000313" key="8">
    <source>
        <dbReference type="Proteomes" id="UP001148312"/>
    </source>
</evidence>